<evidence type="ECO:0000256" key="1">
    <source>
        <dbReference type="SAM" id="MobiDB-lite"/>
    </source>
</evidence>
<keyword evidence="4" id="KW-1185">Reference proteome</keyword>
<reference evidence="4" key="1">
    <citation type="journal article" date="2016" name="G3 (Bethesda)">
        <title>First Draft Assembly and Annotation of the Genome of a California Endemic Oak Quercus lobata Nee (Fagaceae).</title>
        <authorList>
            <person name="Sork V.L."/>
            <person name="Fitz-Gibbon S.T."/>
            <person name="Puiu D."/>
            <person name="Crepeau M."/>
            <person name="Gugger P.F."/>
            <person name="Sherman R."/>
            <person name="Stevens K."/>
            <person name="Langley C.H."/>
            <person name="Pellegrini M."/>
            <person name="Salzberg S.L."/>
        </authorList>
    </citation>
    <scope>NUCLEOTIDE SEQUENCE [LARGE SCALE GENOMIC DNA]</scope>
    <source>
        <strain evidence="4">cv. SW786</strain>
    </source>
</reference>
<name>A0A7N2QZ21_QUELO</name>
<sequence>MVPHKAQPESFCEPGSSMKQQTNIEDMMCLSREGCVGLIAWPSCWEAGEGSGIDDSDMRLEFVLPSTGVGVGLIYEANFVGLTDLGFHEAEKQSEVIPSLDVGVGLSSEADLRVDGGFVVVPPVMGLLMSFSVLELAEMLRRQQSLGLNLFSLLFELGYDSNDAVAPRQFWEDPFLIKKEVEQVLHVRLLLLCFQVVTGLKVNVAKSEMVPIGEINNVQALAEILGYRVRALPMTYLGMPLGAPHKSPSIWNPILEKFERKLAGRKKLYLSKGGRLTLLKTLYNFAANKEAFVESSLICQGAGDRRTWDVRFIRGPNDWEADVVDDFFRFLASNLPFMTNGMGENNDQRFGSYVGFPIACCESQYIAFFQKLERLWEKQVVSTQGVVDGFEWVCSWVYGLNDDSLGDPMMGFGAKWGRWMKACFATVWFSVLVNGCLAGFFGSSRGLYQGDLLSPLLFLLVMQVLSRLLKITKEAGSLRGFQVGRVQGAITGLKVNVGKGEIVPVGEVKNLNALARVLCYQYAYSRSKEAWISDLIVSTSEGGERSWNLQFRRAPYDWELEAIGSLFELLYSCMPRGGGEDKLSWKLTPNDVFDVRSFYNFLFGDLTVVFPWKSIRYVKVPKRVSFFLWTAAKDGILIIDNLVKRGQSLVNWCCMCQCDGESIDHLLLHYQNTTAFKEVAIIRHPRVGEYAIGFITSFVVLQAAFPCSYITYKKETCKGPTSKYYLLQDMVSVAVGHGAREEKMDPCTNTSLFWPLLCLPKMYSYILLPSKMFSILPRHLLISTHNHYPQTFKSLHKQCPANNPTSSTAPNQSPSTANWTTSPWLPYNLNQSIAPPQHNQPDFVKTLGPHPPRPTSPNLNFVHPGYSNQFPLPHLPPFNSNPPPKQQSPSPMKNLRDLH</sequence>
<evidence type="ECO:0000259" key="2">
    <source>
        <dbReference type="Pfam" id="PF13966"/>
    </source>
</evidence>
<dbReference type="InterPro" id="IPR026960">
    <property type="entry name" value="RVT-Znf"/>
</dbReference>
<dbReference type="Proteomes" id="UP000594261">
    <property type="component" value="Chromosome 2"/>
</dbReference>
<dbReference type="PANTHER" id="PTHR33116:SF78">
    <property type="entry name" value="OS12G0587133 PROTEIN"/>
    <property type="match status" value="1"/>
</dbReference>
<dbReference type="Gramene" id="QL02p037654:mrna">
    <property type="protein sequence ID" value="QL02p037654:mrna"/>
    <property type="gene ID" value="QL02p037654"/>
</dbReference>
<evidence type="ECO:0000313" key="3">
    <source>
        <dbReference type="EnsemblPlants" id="QL02p037654:mrna"/>
    </source>
</evidence>
<dbReference type="EnsemblPlants" id="QL02p037654:mrna">
    <property type="protein sequence ID" value="QL02p037654:mrna"/>
    <property type="gene ID" value="QL02p037654"/>
</dbReference>
<dbReference type="Pfam" id="PF13966">
    <property type="entry name" value="zf-RVT"/>
    <property type="match status" value="1"/>
</dbReference>
<proteinExistence type="predicted"/>
<accession>A0A7N2QZ21</accession>
<dbReference type="InParanoid" id="A0A7N2QZ21"/>
<feature type="compositionally biased region" description="Polar residues" evidence="1">
    <location>
        <begin position="800"/>
        <end position="840"/>
    </location>
</feature>
<evidence type="ECO:0000313" key="4">
    <source>
        <dbReference type="Proteomes" id="UP000594261"/>
    </source>
</evidence>
<feature type="region of interest" description="Disordered" evidence="1">
    <location>
        <begin position="795"/>
        <end position="899"/>
    </location>
</feature>
<dbReference type="AlphaFoldDB" id="A0A7N2QZ21"/>
<protein>
    <recommendedName>
        <fullName evidence="2">Reverse transcriptase zinc-binding domain-containing protein</fullName>
    </recommendedName>
</protein>
<feature type="domain" description="Reverse transcriptase zinc-binding" evidence="2">
    <location>
        <begin position="593"/>
        <end position="669"/>
    </location>
</feature>
<reference evidence="3" key="2">
    <citation type="submission" date="2021-01" db="UniProtKB">
        <authorList>
            <consortium name="EnsemblPlants"/>
        </authorList>
    </citation>
    <scope>IDENTIFICATION</scope>
</reference>
<feature type="compositionally biased region" description="Pro residues" evidence="1">
    <location>
        <begin position="873"/>
        <end position="886"/>
    </location>
</feature>
<dbReference type="PANTHER" id="PTHR33116">
    <property type="entry name" value="REVERSE TRANSCRIPTASE ZINC-BINDING DOMAIN-CONTAINING PROTEIN-RELATED-RELATED"/>
    <property type="match status" value="1"/>
</dbReference>
<organism evidence="3 4">
    <name type="scientific">Quercus lobata</name>
    <name type="common">Valley oak</name>
    <dbReference type="NCBI Taxonomy" id="97700"/>
    <lineage>
        <taxon>Eukaryota</taxon>
        <taxon>Viridiplantae</taxon>
        <taxon>Streptophyta</taxon>
        <taxon>Embryophyta</taxon>
        <taxon>Tracheophyta</taxon>
        <taxon>Spermatophyta</taxon>
        <taxon>Magnoliopsida</taxon>
        <taxon>eudicotyledons</taxon>
        <taxon>Gunneridae</taxon>
        <taxon>Pentapetalae</taxon>
        <taxon>rosids</taxon>
        <taxon>fabids</taxon>
        <taxon>Fagales</taxon>
        <taxon>Fagaceae</taxon>
        <taxon>Quercus</taxon>
    </lineage>
</organism>